<dbReference type="PANTHER" id="PTHR43547">
    <property type="entry name" value="TWO-COMPONENT HISTIDINE KINASE"/>
    <property type="match status" value="1"/>
</dbReference>
<feature type="domain" description="Response regulatory" evidence="10">
    <location>
        <begin position="1174"/>
        <end position="1289"/>
    </location>
</feature>
<feature type="domain" description="Histidine kinase" evidence="9">
    <location>
        <begin position="919"/>
        <end position="1132"/>
    </location>
</feature>
<dbReference type="Pfam" id="PF07494">
    <property type="entry name" value="Reg_prop"/>
    <property type="match status" value="2"/>
</dbReference>
<dbReference type="PROSITE" id="PS50109">
    <property type="entry name" value="HIS_KIN"/>
    <property type="match status" value="1"/>
</dbReference>
<dbReference type="CDD" id="cd00075">
    <property type="entry name" value="HATPase"/>
    <property type="match status" value="1"/>
</dbReference>
<sequence length="1425" mass="162782">MCVSQSSGTLTHFANDLKLRQSRILDIQQDQKGFIWLSTFNGLIRYDGSTFQKFRVKQNSALNLISNRVFKFKFDKSGRIWIQSEKNDIYYFDTRQLSFHYPIENGALKSSNIAFVDFKVMPSGRVWLFPEDKNYLIAFEANKKVRKIAFDPTKKCGKIHNVFEDALGTTWFFTDGGICRLNKGSSEPQHFFFNGKSYLFESYMETKEDLWFGGNEGKFTRYNKKSSTFFDFELGIKENIIQTELVGHNKVLIITSGQNFYFYDIKTGKLTVYNSGNLAGFPNKKFNYLGSTRARQFWFEILGSGVYQFDLFTGKIKLMKIDYSDSATGGGERKSFLLTSPNGTVWIQSNNAPFSYWDEKQDKLCSIIRCINESKESVSDLMHTAMFDRLGNLWFCSFKQGLDLVNFSNSNFSALNLDSSGDHHKHNVRSLMKDNKGNLWVGSRKEKIALFDSQKRKIGFLGADGTLSQTGPAWGADIYSMLQDTKGRVWIGTRGNGLFCLLPTDQPFRYKVTNYKYDEKDNYSLNSNDIFKIFQASNGQIYIATWGGGVNIIRESHNGLRFINFKNELKNYPIKTADKVRSIVENKDHKIFFISSYKLFSFAEGNKTTSKIKFNEYSQVSGNDILDILITHDNQMALATNGMGLILADLDQKGKLNVKSIWNEMVSFPVEGVVAIQEDKKGKIWLMSDNQMVRFDPKNNSAETFPELKSIIGTEIFSEATKCELANGEIAVGYSNGVICFKPEAIKPFNFKPYLAISGFLVNNKELHELNPETPKNPDLLEEVTLEHHQNFFRVQISALDYLKSENIVYRYKLEGIDKQWNFIKGGQSINYTNLGRGNYTLLASSTNGHNLWMDNERQIKITIRPSVWGTNLAYFCYLLLAAGLFLLIKRAIITIVKLRNDVRLEKQMGELKLKFFTDISHEIRTPLTMIAAPLEVMLSDDEIKDSVKSQLRVIEKSSNKLLNLVNQILDLRRIQDKKLAVREINLSDFTTKICQDFQEMSIQNHIKLKVNTSSPNLNIWADPDSLDKILINLLSNAFKYCHKGDVIEVSVEESEKHVLLKVSDNGPGISPAIQKRLFVRFSNYNENPSNPSTGLGLSIVKDLAEKLGAEVLVDSTDGKGSSFQVAFLKGYQHFKGDVDVLLEENEAHFFDEITVENEEEILPHEEAKRENLVGLIVEDDPELQRFIVSILENDYTIYTAENGDEGYSKAEELLPDFIISDIMMPEKDGIEMLKLIRDNFSTSHIPVILLSAKSSIESKLEGLEYGADDYMTKPFNVSLLKAKVKNVLEQRIRLQQLFSSGNTIDISKEEPLKISNKDQKFMFQVIEFVKENMSNSDFSVDELGKLMCMSRASFFNKLKSITGVSPVVFIRDLRLSEAAELLKNDDLLIKEIGFEVGFNDLKYFGKCFRAKYNYTPAEYRRQFR</sequence>
<evidence type="ECO:0000256" key="1">
    <source>
        <dbReference type="ARBA" id="ARBA00000085"/>
    </source>
</evidence>
<comment type="catalytic activity">
    <reaction evidence="1">
        <text>ATP + protein L-histidine = ADP + protein N-phospho-L-histidine.</text>
        <dbReference type="EC" id="2.7.13.3"/>
    </reaction>
</comment>
<dbReference type="InterPro" id="IPR018062">
    <property type="entry name" value="HTH_AraC-typ_CS"/>
</dbReference>
<dbReference type="InterPro" id="IPR009057">
    <property type="entry name" value="Homeodomain-like_sf"/>
</dbReference>
<dbReference type="SUPFAM" id="SSF46689">
    <property type="entry name" value="Homeodomain-like"/>
    <property type="match status" value="1"/>
</dbReference>
<dbReference type="Gene3D" id="3.30.565.10">
    <property type="entry name" value="Histidine kinase-like ATPase, C-terminal domain"/>
    <property type="match status" value="1"/>
</dbReference>
<dbReference type="InterPro" id="IPR018060">
    <property type="entry name" value="HTH_AraC"/>
</dbReference>
<dbReference type="Pfam" id="PF12833">
    <property type="entry name" value="HTH_18"/>
    <property type="match status" value="1"/>
</dbReference>
<dbReference type="SMART" id="SM00388">
    <property type="entry name" value="HisKA"/>
    <property type="match status" value="1"/>
</dbReference>
<dbReference type="InterPro" id="IPR036890">
    <property type="entry name" value="HATPase_C_sf"/>
</dbReference>
<dbReference type="Pfam" id="PF00072">
    <property type="entry name" value="Response_reg"/>
    <property type="match status" value="1"/>
</dbReference>
<evidence type="ECO:0000256" key="2">
    <source>
        <dbReference type="ARBA" id="ARBA00012438"/>
    </source>
</evidence>
<evidence type="ECO:0000256" key="7">
    <source>
        <dbReference type="PROSITE-ProRule" id="PRU00169"/>
    </source>
</evidence>
<dbReference type="InterPro" id="IPR004358">
    <property type="entry name" value="Sig_transdc_His_kin-like_C"/>
</dbReference>
<dbReference type="InterPro" id="IPR005467">
    <property type="entry name" value="His_kinase_dom"/>
</dbReference>
<dbReference type="PROSITE" id="PS00041">
    <property type="entry name" value="HTH_ARAC_FAMILY_1"/>
    <property type="match status" value="1"/>
</dbReference>
<proteinExistence type="predicted"/>
<accession>A0ABP7XKX2</accession>
<protein>
    <recommendedName>
        <fullName evidence="2">histidine kinase</fullName>
        <ecNumber evidence="2">2.7.13.3</ecNumber>
    </recommendedName>
</protein>
<dbReference type="SMART" id="SM00387">
    <property type="entry name" value="HATPase_c"/>
    <property type="match status" value="1"/>
</dbReference>
<dbReference type="InterPro" id="IPR013783">
    <property type="entry name" value="Ig-like_fold"/>
</dbReference>
<gene>
    <name evidence="11" type="ORF">GCM10022250_02690</name>
</gene>
<name>A0ABP7XKX2_9FLAO</name>
<dbReference type="PROSITE" id="PS01124">
    <property type="entry name" value="HTH_ARAC_FAMILY_2"/>
    <property type="match status" value="1"/>
</dbReference>
<dbReference type="SUPFAM" id="SSF52172">
    <property type="entry name" value="CheY-like"/>
    <property type="match status" value="1"/>
</dbReference>
<dbReference type="Pfam" id="PF02518">
    <property type="entry name" value="HATPase_c"/>
    <property type="match status" value="1"/>
</dbReference>
<evidence type="ECO:0000259" key="10">
    <source>
        <dbReference type="PROSITE" id="PS50110"/>
    </source>
</evidence>
<comment type="caution">
    <text evidence="11">The sequence shown here is derived from an EMBL/GenBank/DDBJ whole genome shotgun (WGS) entry which is preliminary data.</text>
</comment>
<dbReference type="InterPro" id="IPR003661">
    <property type="entry name" value="HisK_dim/P_dom"/>
</dbReference>
<dbReference type="Gene3D" id="2.130.10.10">
    <property type="entry name" value="YVTN repeat-like/Quinoprotein amine dehydrogenase"/>
    <property type="match status" value="3"/>
</dbReference>
<dbReference type="InterPro" id="IPR011006">
    <property type="entry name" value="CheY-like_superfamily"/>
</dbReference>
<evidence type="ECO:0000313" key="11">
    <source>
        <dbReference type="EMBL" id="GAA4121211.1"/>
    </source>
</evidence>
<dbReference type="Gene3D" id="2.60.40.10">
    <property type="entry name" value="Immunoglobulins"/>
    <property type="match status" value="1"/>
</dbReference>
<dbReference type="Pfam" id="PF07495">
    <property type="entry name" value="Y_Y_Y"/>
    <property type="match status" value="1"/>
</dbReference>
<dbReference type="InterPro" id="IPR011123">
    <property type="entry name" value="Y_Y_Y"/>
</dbReference>
<keyword evidence="12" id="KW-1185">Reference proteome</keyword>
<dbReference type="InterPro" id="IPR015943">
    <property type="entry name" value="WD40/YVTN_repeat-like_dom_sf"/>
</dbReference>
<dbReference type="SUPFAM" id="SSF47384">
    <property type="entry name" value="Homodimeric domain of signal transducing histidine kinase"/>
    <property type="match status" value="1"/>
</dbReference>
<dbReference type="Gene3D" id="3.40.50.2300">
    <property type="match status" value="1"/>
</dbReference>
<keyword evidence="5" id="KW-0238">DNA-binding</keyword>
<evidence type="ECO:0000256" key="3">
    <source>
        <dbReference type="ARBA" id="ARBA00022553"/>
    </source>
</evidence>
<feature type="domain" description="HTH araC/xylS-type" evidence="8">
    <location>
        <begin position="1324"/>
        <end position="1423"/>
    </location>
</feature>
<feature type="modified residue" description="4-aspartylphosphate" evidence="7">
    <location>
        <position position="1222"/>
    </location>
</feature>
<dbReference type="CDD" id="cd17574">
    <property type="entry name" value="REC_OmpR"/>
    <property type="match status" value="1"/>
</dbReference>
<dbReference type="InterPro" id="IPR011110">
    <property type="entry name" value="Reg_prop"/>
</dbReference>
<dbReference type="SUPFAM" id="SSF63829">
    <property type="entry name" value="Calcium-dependent phosphotriesterase"/>
    <property type="match status" value="3"/>
</dbReference>
<evidence type="ECO:0000313" key="12">
    <source>
        <dbReference type="Proteomes" id="UP001501333"/>
    </source>
</evidence>
<dbReference type="InterPro" id="IPR003594">
    <property type="entry name" value="HATPase_dom"/>
</dbReference>
<evidence type="ECO:0000259" key="8">
    <source>
        <dbReference type="PROSITE" id="PS01124"/>
    </source>
</evidence>
<dbReference type="PROSITE" id="PS50110">
    <property type="entry name" value="RESPONSE_REGULATORY"/>
    <property type="match status" value="1"/>
</dbReference>
<dbReference type="PRINTS" id="PR00344">
    <property type="entry name" value="BCTRLSENSOR"/>
</dbReference>
<keyword evidence="4" id="KW-0805">Transcription regulation</keyword>
<dbReference type="Gene3D" id="1.10.287.130">
    <property type="match status" value="1"/>
</dbReference>
<dbReference type="CDD" id="cd00082">
    <property type="entry name" value="HisKA"/>
    <property type="match status" value="1"/>
</dbReference>
<dbReference type="Proteomes" id="UP001501333">
    <property type="component" value="Unassembled WGS sequence"/>
</dbReference>
<organism evidence="11 12">
    <name type="scientific">Flavobacterium chungbukense</name>
    <dbReference type="NCBI Taxonomy" id="877464"/>
    <lineage>
        <taxon>Bacteria</taxon>
        <taxon>Pseudomonadati</taxon>
        <taxon>Bacteroidota</taxon>
        <taxon>Flavobacteriia</taxon>
        <taxon>Flavobacteriales</taxon>
        <taxon>Flavobacteriaceae</taxon>
        <taxon>Flavobacterium</taxon>
    </lineage>
</organism>
<evidence type="ECO:0000256" key="6">
    <source>
        <dbReference type="ARBA" id="ARBA00023163"/>
    </source>
</evidence>
<dbReference type="SMART" id="SM00448">
    <property type="entry name" value="REC"/>
    <property type="match status" value="1"/>
</dbReference>
<evidence type="ECO:0000256" key="4">
    <source>
        <dbReference type="ARBA" id="ARBA00023015"/>
    </source>
</evidence>
<dbReference type="SUPFAM" id="SSF55874">
    <property type="entry name" value="ATPase domain of HSP90 chaperone/DNA topoisomerase II/histidine kinase"/>
    <property type="match status" value="1"/>
</dbReference>
<dbReference type="PANTHER" id="PTHR43547:SF2">
    <property type="entry name" value="HYBRID SIGNAL TRANSDUCTION HISTIDINE KINASE C"/>
    <property type="match status" value="1"/>
</dbReference>
<keyword evidence="3 7" id="KW-0597">Phosphoprotein</keyword>
<dbReference type="Gene3D" id="1.10.10.60">
    <property type="entry name" value="Homeodomain-like"/>
    <property type="match status" value="2"/>
</dbReference>
<dbReference type="EMBL" id="BAABAO010000002">
    <property type="protein sequence ID" value="GAA4121211.1"/>
    <property type="molecule type" value="Genomic_DNA"/>
</dbReference>
<evidence type="ECO:0000259" key="9">
    <source>
        <dbReference type="PROSITE" id="PS50109"/>
    </source>
</evidence>
<evidence type="ECO:0000256" key="5">
    <source>
        <dbReference type="ARBA" id="ARBA00023125"/>
    </source>
</evidence>
<dbReference type="Pfam" id="PF00512">
    <property type="entry name" value="HisKA"/>
    <property type="match status" value="1"/>
</dbReference>
<dbReference type="EC" id="2.7.13.3" evidence="2"/>
<dbReference type="InterPro" id="IPR001789">
    <property type="entry name" value="Sig_transdc_resp-reg_receiver"/>
</dbReference>
<reference evidence="12" key="1">
    <citation type="journal article" date="2019" name="Int. J. Syst. Evol. Microbiol.">
        <title>The Global Catalogue of Microorganisms (GCM) 10K type strain sequencing project: providing services to taxonomists for standard genome sequencing and annotation.</title>
        <authorList>
            <consortium name="The Broad Institute Genomics Platform"/>
            <consortium name="The Broad Institute Genome Sequencing Center for Infectious Disease"/>
            <person name="Wu L."/>
            <person name="Ma J."/>
        </authorList>
    </citation>
    <scope>NUCLEOTIDE SEQUENCE [LARGE SCALE GENOMIC DNA]</scope>
    <source>
        <strain evidence="12">JCM 17386</strain>
    </source>
</reference>
<keyword evidence="6" id="KW-0804">Transcription</keyword>
<dbReference type="InterPro" id="IPR036097">
    <property type="entry name" value="HisK_dim/P_sf"/>
</dbReference>
<dbReference type="SMART" id="SM00342">
    <property type="entry name" value="HTH_ARAC"/>
    <property type="match status" value="1"/>
</dbReference>